<evidence type="ECO:0000313" key="4">
    <source>
        <dbReference type="Proteomes" id="UP000199289"/>
    </source>
</evidence>
<name>A0A1H1G7Q4_9EURY</name>
<dbReference type="Proteomes" id="UP000255421">
    <property type="component" value="Unassembled WGS sequence"/>
</dbReference>
<dbReference type="OrthoDB" id="199127at2157"/>
<reference evidence="2 5" key="3">
    <citation type="submission" date="2018-07" db="EMBL/GenBank/DDBJ databases">
        <title>Genome sequence of extremly halophilic archaeon Halopelagius longus strain BC12-B1.</title>
        <authorList>
            <person name="Zhang X."/>
        </authorList>
    </citation>
    <scope>NUCLEOTIDE SEQUENCE [LARGE SCALE GENOMIC DNA]</scope>
    <source>
        <strain evidence="2 5">BC12-B1</strain>
    </source>
</reference>
<sequence>MSRNESLPTPKSSSNCRYRFDPSTRTDARLQATWECPHEAHPESEYCVFHMSRDERAAHDVTADDILEDLRENLESPDTRVNEYVGADLPHLSLTYQDVNGSTNHVLNFQHADIEGIDLTHGRLDQGLILREATVGRLKFEDAVVTGVVEADDLTVREGVTTAEATFQQDVRFDGAVFHGDVNCDETTFRSDTSFAEATFHGQVHFRNAETSGSSHVLDDHVSFADATFRDDASFRQATFDYVTFEGAQFTAGSDFEHAVFGGDARFDAATFQQVADFDEARFDDDVSFEDARFMRLAEFRGVEFNGGSRTTSDDVTFEGAVFEEEADYKLARFRYADFKDATFKGPLNFDRATFTARADCHRLDVSGELELTGAAFDGETVFDGSRFGDAVVAVEAEFDGDVTFDDVAFDARTRFDEARFNEDASFREATFYGPAEFRGAVFEGKTRHLEENASFKEATFRDDAVFESANFTNVSFWDATFHERCNFRRAVFHETAKFRLLGGERDTYIDLTDATINGGTIAQVTGDATPYDFTRATLGNLQLEGEGNEHELLDHFRFCLTDFDHFDFSNHHAYLERNDWTIHDFVGNEATGQFAVEMTDEIIEETYRKAQDSADAVGDTPASREFEFKRYYYNRRKNLDILLNEYSLNVWARGKKAASVVLNLIMQVTCGYGNRLPRIAALTFLSPMLFGLVYALGGPFLTQAGSVFAPGLVDKSAAQVLFDTVYYSYISFSTVGYGDINPLGGGAKLLAASQGMLNGLLFTLLTFTLFKRVLGGN</sequence>
<dbReference type="AlphaFoldDB" id="A0A1H1G7Q4"/>
<reference evidence="3" key="2">
    <citation type="submission" date="2016-10" db="EMBL/GenBank/DDBJ databases">
        <authorList>
            <person name="de Groot N.N."/>
        </authorList>
    </citation>
    <scope>NUCLEOTIDE SEQUENCE [LARGE SCALE GENOMIC DNA]</scope>
    <source>
        <strain evidence="3">CGMCC 1.12397</strain>
    </source>
</reference>
<dbReference type="InterPro" id="IPR051082">
    <property type="entry name" value="Pentapeptide-BTB/POZ_domain"/>
</dbReference>
<protein>
    <submittedName>
        <fullName evidence="3">Pentapeptide repeat-containing protein</fullName>
    </submittedName>
</protein>
<dbReference type="Gene3D" id="2.160.20.80">
    <property type="entry name" value="E3 ubiquitin-protein ligase SopA"/>
    <property type="match status" value="3"/>
</dbReference>
<evidence type="ECO:0000259" key="1">
    <source>
        <dbReference type="Pfam" id="PF07885"/>
    </source>
</evidence>
<dbReference type="SUPFAM" id="SSF81324">
    <property type="entry name" value="Voltage-gated potassium channels"/>
    <property type="match status" value="1"/>
</dbReference>
<dbReference type="PANTHER" id="PTHR14136:SF17">
    <property type="entry name" value="BTB_POZ DOMAIN-CONTAINING PROTEIN KCTD9"/>
    <property type="match status" value="1"/>
</dbReference>
<dbReference type="PANTHER" id="PTHR14136">
    <property type="entry name" value="BTB_POZ DOMAIN-CONTAINING PROTEIN KCTD9"/>
    <property type="match status" value="1"/>
</dbReference>
<dbReference type="RefSeq" id="WP_092539061.1">
    <property type="nucleotide sequence ID" value="NZ_FNKQ01000005.1"/>
</dbReference>
<evidence type="ECO:0000313" key="5">
    <source>
        <dbReference type="Proteomes" id="UP000255421"/>
    </source>
</evidence>
<dbReference type="EMBL" id="QQST01000003">
    <property type="protein sequence ID" value="RDI69793.1"/>
    <property type="molecule type" value="Genomic_DNA"/>
</dbReference>
<keyword evidence="5" id="KW-1185">Reference proteome</keyword>
<dbReference type="Gene3D" id="1.10.287.70">
    <property type="match status" value="1"/>
</dbReference>
<evidence type="ECO:0000313" key="3">
    <source>
        <dbReference type="EMBL" id="SDR09183.1"/>
    </source>
</evidence>
<dbReference type="InterPro" id="IPR001646">
    <property type="entry name" value="5peptide_repeat"/>
</dbReference>
<evidence type="ECO:0000313" key="2">
    <source>
        <dbReference type="EMBL" id="RDI69793.1"/>
    </source>
</evidence>
<feature type="domain" description="Potassium channel" evidence="1">
    <location>
        <begin position="721"/>
        <end position="774"/>
    </location>
</feature>
<dbReference type="Pfam" id="PF07885">
    <property type="entry name" value="Ion_trans_2"/>
    <property type="match status" value="1"/>
</dbReference>
<accession>A0A1H1G7Q4</accession>
<dbReference type="InterPro" id="IPR013099">
    <property type="entry name" value="K_chnl_dom"/>
</dbReference>
<proteinExistence type="predicted"/>
<dbReference type="Pfam" id="PF13576">
    <property type="entry name" value="Pentapeptide_3"/>
    <property type="match status" value="4"/>
</dbReference>
<dbReference type="Proteomes" id="UP000199289">
    <property type="component" value="Unassembled WGS sequence"/>
</dbReference>
<dbReference type="EMBL" id="FNKQ01000005">
    <property type="protein sequence ID" value="SDR09183.1"/>
    <property type="molecule type" value="Genomic_DNA"/>
</dbReference>
<organism evidence="3 4">
    <name type="scientific">Halopelagius longus</name>
    <dbReference type="NCBI Taxonomy" id="1236180"/>
    <lineage>
        <taxon>Archaea</taxon>
        <taxon>Methanobacteriati</taxon>
        <taxon>Methanobacteriota</taxon>
        <taxon>Stenosarchaea group</taxon>
        <taxon>Halobacteria</taxon>
        <taxon>Halobacteriales</taxon>
        <taxon>Haloferacaceae</taxon>
    </lineage>
</organism>
<reference evidence="4" key="1">
    <citation type="submission" date="2016-10" db="EMBL/GenBank/DDBJ databases">
        <authorList>
            <person name="Varghese N."/>
            <person name="Submissions S."/>
        </authorList>
    </citation>
    <scope>NUCLEOTIDE SEQUENCE [LARGE SCALE GENOMIC DNA]</scope>
    <source>
        <strain evidence="4">CGMCC 1.12397</strain>
    </source>
</reference>
<gene>
    <name evidence="2" type="ORF">DWB78_16720</name>
    <name evidence="3" type="ORF">SAMN05216278_3572</name>
</gene>